<feature type="region of interest" description="Disordered" evidence="1">
    <location>
        <begin position="42"/>
        <end position="64"/>
    </location>
</feature>
<gene>
    <name evidence="2" type="ORF">CKO31_06240</name>
</gene>
<evidence type="ECO:0000313" key="2">
    <source>
        <dbReference type="EMBL" id="MBK1630352.1"/>
    </source>
</evidence>
<keyword evidence="3" id="KW-1185">Reference proteome</keyword>
<proteinExistence type="predicted"/>
<name>A0ABS1CEL9_9GAMM</name>
<dbReference type="Proteomes" id="UP000748752">
    <property type="component" value="Unassembled WGS sequence"/>
</dbReference>
<evidence type="ECO:0000313" key="3">
    <source>
        <dbReference type="Proteomes" id="UP000748752"/>
    </source>
</evidence>
<dbReference type="EMBL" id="NRRV01000011">
    <property type="protein sequence ID" value="MBK1630352.1"/>
    <property type="molecule type" value="Genomic_DNA"/>
</dbReference>
<accession>A0ABS1CEL9</accession>
<comment type="caution">
    <text evidence="2">The sequence shown here is derived from an EMBL/GenBank/DDBJ whole genome shotgun (WGS) entry which is preliminary data.</text>
</comment>
<sequence length="64" mass="7014">MEPLAKPLRRDLETDVFKARDLADAAARAALTHLCVDEPSAPGYLTAGAGPQRQRSWRRVAVAR</sequence>
<protein>
    <submittedName>
        <fullName evidence="2">Uncharacterized protein</fullName>
    </submittedName>
</protein>
<reference evidence="2 3" key="1">
    <citation type="journal article" date="2020" name="Microorganisms">
        <title>Osmotic Adaptation and Compatible Solute Biosynthesis of Phototrophic Bacteria as Revealed from Genome Analyses.</title>
        <authorList>
            <person name="Imhoff J.F."/>
            <person name="Rahn T."/>
            <person name="Kunzel S."/>
            <person name="Keller A."/>
            <person name="Neulinger S.C."/>
        </authorList>
    </citation>
    <scope>NUCLEOTIDE SEQUENCE [LARGE SCALE GENOMIC DNA]</scope>
    <source>
        <strain evidence="2 3">DSM 6210</strain>
    </source>
</reference>
<evidence type="ECO:0000256" key="1">
    <source>
        <dbReference type="SAM" id="MobiDB-lite"/>
    </source>
</evidence>
<dbReference type="RefSeq" id="WP_200235116.1">
    <property type="nucleotide sequence ID" value="NZ_NRRV01000011.1"/>
</dbReference>
<organism evidence="2 3">
    <name type="scientific">Thiohalocapsa halophila</name>
    <dbReference type="NCBI Taxonomy" id="69359"/>
    <lineage>
        <taxon>Bacteria</taxon>
        <taxon>Pseudomonadati</taxon>
        <taxon>Pseudomonadota</taxon>
        <taxon>Gammaproteobacteria</taxon>
        <taxon>Chromatiales</taxon>
        <taxon>Chromatiaceae</taxon>
        <taxon>Thiohalocapsa</taxon>
    </lineage>
</organism>